<evidence type="ECO:0000313" key="1">
    <source>
        <dbReference type="EMBL" id="CAD7233398.1"/>
    </source>
</evidence>
<organism evidence="1">
    <name type="scientific">Cyprideis torosa</name>
    <dbReference type="NCBI Taxonomy" id="163714"/>
    <lineage>
        <taxon>Eukaryota</taxon>
        <taxon>Metazoa</taxon>
        <taxon>Ecdysozoa</taxon>
        <taxon>Arthropoda</taxon>
        <taxon>Crustacea</taxon>
        <taxon>Oligostraca</taxon>
        <taxon>Ostracoda</taxon>
        <taxon>Podocopa</taxon>
        <taxon>Podocopida</taxon>
        <taxon>Cytherocopina</taxon>
        <taxon>Cytheroidea</taxon>
        <taxon>Cytherideidae</taxon>
        <taxon>Cyprideis</taxon>
    </lineage>
</organism>
<protein>
    <submittedName>
        <fullName evidence="1">Uncharacterized protein</fullName>
    </submittedName>
</protein>
<dbReference type="EMBL" id="OB666186">
    <property type="protein sequence ID" value="CAD7233398.1"/>
    <property type="molecule type" value="Genomic_DNA"/>
</dbReference>
<gene>
    <name evidence="1" type="ORF">CTOB1V02_LOCUS11220</name>
</gene>
<dbReference type="OrthoDB" id="5978493at2759"/>
<proteinExistence type="predicted"/>
<sequence length="360" mass="41457">MANGTSEKKKWRRVVLLSILEKLYFCVELTWGILTLGLALFCLAKFMNPPTFTSLSMEPAKVFHFPVITVCRDPFWRDANQTCDQSTLELPYGTEITMDILWKLKNSSSHSVLSPLRTVTFGQSVGTKRKDWKTGRNMFLEADPGLNFLKKGKWSSNFFRDFDDNIHLCFTLIDTEDYKQDDSHFLIFETNDNRTRWLITLSSPMDALSNVFKRSSSSMFQFTIESAHTHHVIFHVEEYNFLNRKQFKCNKAGNYTYTSCVEKCLKEDFVKGQMSRDNPCRIIGFEEAEELESCQSRKEHDKATRPVTTQDWNYTGLEMAADIGGYVGVVLGISLLSISHGILERVRRFAATDQEAETKK</sequence>
<reference evidence="1" key="1">
    <citation type="submission" date="2020-11" db="EMBL/GenBank/DDBJ databases">
        <authorList>
            <person name="Tran Van P."/>
        </authorList>
    </citation>
    <scope>NUCLEOTIDE SEQUENCE</scope>
</reference>
<name>A0A7R8ZQK0_9CRUS</name>
<accession>A0A7R8ZQK0</accession>
<dbReference type="AlphaFoldDB" id="A0A7R8ZQK0"/>